<evidence type="ECO:0000313" key="5">
    <source>
        <dbReference type="EMBL" id="EEE60931.1"/>
    </source>
</evidence>
<feature type="coiled-coil region" evidence="4">
    <location>
        <begin position="186"/>
        <end position="220"/>
    </location>
</feature>
<reference evidence="5" key="2">
    <citation type="submission" date="2008-12" db="EMBL/GenBank/DDBJ databases">
        <title>Improved gene annotation of the rice (Oryza sativa) genomes.</title>
        <authorList>
            <person name="Wang J."/>
            <person name="Li R."/>
            <person name="Fan W."/>
            <person name="Huang Q."/>
            <person name="Zhang J."/>
            <person name="Zhou Y."/>
            <person name="Hu Y."/>
            <person name="Zi S."/>
            <person name="Li J."/>
            <person name="Ni P."/>
            <person name="Zheng H."/>
            <person name="Zhang Y."/>
            <person name="Zhao M."/>
            <person name="Hao Q."/>
            <person name="McDermott J."/>
            <person name="Samudrala R."/>
            <person name="Kristiansen K."/>
            <person name="Wong G.K.-S."/>
        </authorList>
    </citation>
    <scope>NUCLEOTIDE SEQUENCE</scope>
</reference>
<keyword evidence="2" id="KW-0863">Zinc-finger</keyword>
<evidence type="ECO:0008006" key="6">
    <source>
        <dbReference type="Google" id="ProtNLM"/>
    </source>
</evidence>
<evidence type="ECO:0000256" key="2">
    <source>
        <dbReference type="ARBA" id="ARBA00022771"/>
    </source>
</evidence>
<keyword evidence="4" id="KW-0175">Coiled coil</keyword>
<accession>B9FEZ8</accession>
<keyword evidence="3" id="KW-0862">Zinc</keyword>
<proteinExistence type="predicted"/>
<dbReference type="PANTHER" id="PTHR42647">
    <property type="entry name" value="SBP (S-RIBONUCLEASE BINDING PROTEIN) FAMILY PROTEIN"/>
    <property type="match status" value="1"/>
</dbReference>
<reference evidence="5" key="1">
    <citation type="journal article" date="2005" name="PLoS Biol.">
        <title>The genomes of Oryza sativa: a history of duplications.</title>
        <authorList>
            <person name="Yu J."/>
            <person name="Wang J."/>
            <person name="Lin W."/>
            <person name="Li S."/>
            <person name="Li H."/>
            <person name="Zhou J."/>
            <person name="Ni P."/>
            <person name="Dong W."/>
            <person name="Hu S."/>
            <person name="Zeng C."/>
            <person name="Zhang J."/>
            <person name="Zhang Y."/>
            <person name="Li R."/>
            <person name="Xu Z."/>
            <person name="Li S."/>
            <person name="Li X."/>
            <person name="Zheng H."/>
            <person name="Cong L."/>
            <person name="Lin L."/>
            <person name="Yin J."/>
            <person name="Geng J."/>
            <person name="Li G."/>
            <person name="Shi J."/>
            <person name="Liu J."/>
            <person name="Lv H."/>
            <person name="Li J."/>
            <person name="Wang J."/>
            <person name="Deng Y."/>
            <person name="Ran L."/>
            <person name="Shi X."/>
            <person name="Wang X."/>
            <person name="Wu Q."/>
            <person name="Li C."/>
            <person name="Ren X."/>
            <person name="Wang J."/>
            <person name="Wang X."/>
            <person name="Li D."/>
            <person name="Liu D."/>
            <person name="Zhang X."/>
            <person name="Ji Z."/>
            <person name="Zhao W."/>
            <person name="Sun Y."/>
            <person name="Zhang Z."/>
            <person name="Bao J."/>
            <person name="Han Y."/>
            <person name="Dong L."/>
            <person name="Ji J."/>
            <person name="Chen P."/>
            <person name="Wu S."/>
            <person name="Liu J."/>
            <person name="Xiao Y."/>
            <person name="Bu D."/>
            <person name="Tan J."/>
            <person name="Yang L."/>
            <person name="Ye C."/>
            <person name="Zhang J."/>
            <person name="Xu J."/>
            <person name="Zhou Y."/>
            <person name="Yu Y."/>
            <person name="Zhang B."/>
            <person name="Zhuang S."/>
            <person name="Wei H."/>
            <person name="Liu B."/>
            <person name="Lei M."/>
            <person name="Yu H."/>
            <person name="Li Y."/>
            <person name="Xu H."/>
            <person name="Wei S."/>
            <person name="He X."/>
            <person name="Fang L."/>
            <person name="Zhang Z."/>
            <person name="Zhang Y."/>
            <person name="Huang X."/>
            <person name="Su Z."/>
            <person name="Tong W."/>
            <person name="Li J."/>
            <person name="Tong Z."/>
            <person name="Li S."/>
            <person name="Ye J."/>
            <person name="Wang L."/>
            <person name="Fang L."/>
            <person name="Lei T."/>
            <person name="Chen C."/>
            <person name="Chen H."/>
            <person name="Xu Z."/>
            <person name="Li H."/>
            <person name="Huang H."/>
            <person name="Zhang F."/>
            <person name="Xu H."/>
            <person name="Li N."/>
            <person name="Zhao C."/>
            <person name="Li S."/>
            <person name="Dong L."/>
            <person name="Huang Y."/>
            <person name="Li L."/>
            <person name="Xi Y."/>
            <person name="Qi Q."/>
            <person name="Li W."/>
            <person name="Zhang B."/>
            <person name="Hu W."/>
            <person name="Zhang Y."/>
            <person name="Tian X."/>
            <person name="Jiao Y."/>
            <person name="Liang X."/>
            <person name="Jin J."/>
            <person name="Gao L."/>
            <person name="Zheng W."/>
            <person name="Hao B."/>
            <person name="Liu S."/>
            <person name="Wang W."/>
            <person name="Yuan L."/>
            <person name="Cao M."/>
            <person name="McDermott J."/>
            <person name="Samudrala R."/>
            <person name="Wang J."/>
            <person name="Wong G.K."/>
            <person name="Yang H."/>
        </authorList>
    </citation>
    <scope>NUCLEOTIDE SEQUENCE [LARGE SCALE GENOMIC DNA]</scope>
</reference>
<name>B9FEZ8_ORYSJ</name>
<dbReference type="AlphaFoldDB" id="B9FEZ8"/>
<protein>
    <recommendedName>
        <fullName evidence="6">BOI-related E3 ubiquitin-protein ligase 2</fullName>
    </recommendedName>
</protein>
<dbReference type="EMBL" id="CM000141">
    <property type="protein sequence ID" value="EEE60931.1"/>
    <property type="molecule type" value="Genomic_DNA"/>
</dbReference>
<evidence type="ECO:0000256" key="3">
    <source>
        <dbReference type="ARBA" id="ARBA00022833"/>
    </source>
</evidence>
<sequence>MAVQAQYLSHASFPHDLYGLRALEGATAAGSLFLDDHGGCAPATPAAAAAGIGHTVLSDLPRSELTCNDNNGAGYGFVPRKRARLDADESAGALMAAAAAQQQRMVLPPHGLVFPGDVQSRAVGCGAASTSGRAGNAAGLSQGLLSQLYHQGVEIDALVRLESERMRAGLEEARRRHVRAVVSTVERAAAGRLRAAEAELERARCRNMELEERLRQMTAEGQAWLSVAKSHEAVAAGLRATLDQLLQSPCAALAVAGAAGAGGAEGDAEDAQSCCYETPCGGDNAGADDAASKTPAAALCKACGAGEASMLLLPCRHLCLCRGLRGRRRRMPGVRGHQERLAPCPAVLRASLARVARGQAPRRRRRLPPTSRPLWRATAARHVRHPTHVILADTELLLHASRSHPQSCI</sequence>
<evidence type="ECO:0000256" key="4">
    <source>
        <dbReference type="SAM" id="Coils"/>
    </source>
</evidence>
<organism evidence="5">
    <name type="scientific">Oryza sativa subsp. japonica</name>
    <name type="common">Rice</name>
    <dbReference type="NCBI Taxonomy" id="39947"/>
    <lineage>
        <taxon>Eukaryota</taxon>
        <taxon>Viridiplantae</taxon>
        <taxon>Streptophyta</taxon>
        <taxon>Embryophyta</taxon>
        <taxon>Tracheophyta</taxon>
        <taxon>Spermatophyta</taxon>
        <taxon>Magnoliopsida</taxon>
        <taxon>Liliopsida</taxon>
        <taxon>Poales</taxon>
        <taxon>Poaceae</taxon>
        <taxon>BOP clade</taxon>
        <taxon>Oryzoideae</taxon>
        <taxon>Oryzeae</taxon>
        <taxon>Oryzinae</taxon>
        <taxon>Oryza</taxon>
        <taxon>Oryza sativa</taxon>
    </lineage>
</organism>
<evidence type="ECO:0000256" key="1">
    <source>
        <dbReference type="ARBA" id="ARBA00022723"/>
    </source>
</evidence>
<dbReference type="Proteomes" id="UP000007752">
    <property type="component" value="Chromosome 4"/>
</dbReference>
<dbReference type="GO" id="GO:0008270">
    <property type="term" value="F:zinc ion binding"/>
    <property type="evidence" value="ECO:0007669"/>
    <property type="project" value="UniProtKB-KW"/>
</dbReference>
<gene>
    <name evidence="5" type="ORF">OsJ_14669</name>
</gene>
<dbReference type="PANTHER" id="PTHR42647:SF72">
    <property type="entry name" value="EF-HAND CALCIUM-BINDING DOMAIN-CONTAINING PROTEIN 4A"/>
    <property type="match status" value="1"/>
</dbReference>
<keyword evidence="1" id="KW-0479">Metal-binding</keyword>